<dbReference type="AlphaFoldDB" id="A0A5C6QAH1"/>
<organism evidence="1 2">
    <name type="scientific">Colwellia demingiae</name>
    <dbReference type="NCBI Taxonomy" id="89401"/>
    <lineage>
        <taxon>Bacteria</taxon>
        <taxon>Pseudomonadati</taxon>
        <taxon>Pseudomonadota</taxon>
        <taxon>Gammaproteobacteria</taxon>
        <taxon>Alteromonadales</taxon>
        <taxon>Colwelliaceae</taxon>
        <taxon>Colwellia</taxon>
    </lineage>
</organism>
<comment type="caution">
    <text evidence="1">The sequence shown here is derived from an EMBL/GenBank/DDBJ whole genome shotgun (WGS) entry which is preliminary data.</text>
</comment>
<dbReference type="Proteomes" id="UP000321822">
    <property type="component" value="Unassembled WGS sequence"/>
</dbReference>
<sequence>MTPAQLKELQELSHIFSQGKASPQQVQQLSALLAQINCYGEENRAEESEKINFTGAPHFG</sequence>
<reference evidence="1 2" key="1">
    <citation type="submission" date="2019-07" db="EMBL/GenBank/DDBJ databases">
        <title>Genomes of sea-ice associated Colwellia species.</title>
        <authorList>
            <person name="Bowman J.P."/>
        </authorList>
    </citation>
    <scope>NUCLEOTIDE SEQUENCE [LARGE SCALE GENOMIC DNA]</scope>
    <source>
        <strain evidence="1 2">ACAM 459</strain>
    </source>
</reference>
<name>A0A5C6QAH1_9GAMM</name>
<keyword evidence="2" id="KW-1185">Reference proteome</keyword>
<protein>
    <submittedName>
        <fullName evidence="1">Uncharacterized protein</fullName>
    </submittedName>
</protein>
<gene>
    <name evidence="1" type="ORF">ESZ36_17830</name>
</gene>
<dbReference type="RefSeq" id="WP_146790349.1">
    <property type="nucleotide sequence ID" value="NZ_VOLT01000010.1"/>
</dbReference>
<dbReference type="EMBL" id="VOLT01000010">
    <property type="protein sequence ID" value="TWX65652.1"/>
    <property type="molecule type" value="Genomic_DNA"/>
</dbReference>
<evidence type="ECO:0000313" key="1">
    <source>
        <dbReference type="EMBL" id="TWX65652.1"/>
    </source>
</evidence>
<proteinExistence type="predicted"/>
<evidence type="ECO:0000313" key="2">
    <source>
        <dbReference type="Proteomes" id="UP000321822"/>
    </source>
</evidence>
<accession>A0A5C6QAH1</accession>